<evidence type="ECO:0000313" key="8">
    <source>
        <dbReference type="EMBL" id="GHP08750.1"/>
    </source>
</evidence>
<dbReference type="UniPathway" id="UPA00896">
    <property type="reaction ID" value="UER00863"/>
</dbReference>
<gene>
    <name evidence="8" type="ORF">PPROV_000748700</name>
</gene>
<dbReference type="GO" id="GO:0046872">
    <property type="term" value="F:metal ion binding"/>
    <property type="evidence" value="ECO:0007669"/>
    <property type="project" value="UniProtKB-KW"/>
</dbReference>
<dbReference type="PANTHER" id="PTHR42738">
    <property type="entry name" value="HYDROXYMETHYLGLUTARYL-COA LYASE"/>
    <property type="match status" value="1"/>
</dbReference>
<dbReference type="EC" id="4.1.3.4" evidence="3"/>
<keyword evidence="9" id="KW-1185">Reference proteome</keyword>
<proteinExistence type="inferred from homology"/>
<comment type="similarity">
    <text evidence="2">Belongs to the HMG-CoA lyase family.</text>
</comment>
<comment type="pathway">
    <text evidence="1">Metabolic intermediate metabolism; (S)-3-hydroxy-3-methylglutaryl-CoA degradation; acetoacetate from (S)-3-hydroxy-3-methylglutaryl-CoA: step 1/1.</text>
</comment>
<reference evidence="8" key="1">
    <citation type="submission" date="2020-10" db="EMBL/GenBank/DDBJ databases">
        <title>Unveiling of a novel bifunctional photoreceptor, Dualchrome1, isolated from a cosmopolitan green alga.</title>
        <authorList>
            <person name="Suzuki S."/>
            <person name="Kawachi M."/>
        </authorList>
    </citation>
    <scope>NUCLEOTIDE SEQUENCE</scope>
    <source>
        <strain evidence="8">NIES 2893</strain>
    </source>
</reference>
<dbReference type="Pfam" id="PF00682">
    <property type="entry name" value="HMGL-like"/>
    <property type="match status" value="1"/>
</dbReference>
<dbReference type="PANTHER" id="PTHR42738:SF7">
    <property type="entry name" value="HYDROXYMETHYLGLUTARYL-COA LYASE"/>
    <property type="match status" value="1"/>
</dbReference>
<evidence type="ECO:0000313" key="9">
    <source>
        <dbReference type="Proteomes" id="UP000660262"/>
    </source>
</evidence>
<dbReference type="GO" id="GO:0046951">
    <property type="term" value="P:ketone body biosynthetic process"/>
    <property type="evidence" value="ECO:0007669"/>
    <property type="project" value="TreeGrafter"/>
</dbReference>
<evidence type="ECO:0000256" key="4">
    <source>
        <dbReference type="ARBA" id="ARBA00022723"/>
    </source>
</evidence>
<evidence type="ECO:0000259" key="7">
    <source>
        <dbReference type="PROSITE" id="PS50991"/>
    </source>
</evidence>
<keyword evidence="5" id="KW-0456">Lyase</keyword>
<dbReference type="OrthoDB" id="1905920at2759"/>
<dbReference type="Gene3D" id="3.20.20.70">
    <property type="entry name" value="Aldolase class I"/>
    <property type="match status" value="1"/>
</dbReference>
<evidence type="ECO:0000256" key="6">
    <source>
        <dbReference type="ARBA" id="ARBA00049877"/>
    </source>
</evidence>
<evidence type="ECO:0000256" key="3">
    <source>
        <dbReference type="ARBA" id="ARBA00012910"/>
    </source>
</evidence>
<keyword evidence="4" id="KW-0479">Metal-binding</keyword>
<protein>
    <recommendedName>
        <fullName evidence="3">hydroxymethylglutaryl-CoA lyase</fullName>
        <ecNumber evidence="3">4.1.3.4</ecNumber>
    </recommendedName>
</protein>
<sequence>MMFQLRMPFMASLQRGHLSRNSHLSAAGVFFSYGPGHSCFHTLPLPPSHVNINEVGPRDGLQNESSCSDNRSSALLTPYRRAFLAFLLKQANCHTVEAAAFVREDKVPAMAGAAQVFEHLRTLEGENANKRDVWARYVALVPNRKGAEKAIDAGVNSLAVVTCVSDAFANKNVGTKTWQDNLRLACEAATTAARNADVQRVRGYISCSFACPYDTLTRAEDVAHSAAALADAGCTEIVLGDTDGRASVRRLEENVTALSRAGLEQDTIGVHFHDTFGQALANVYASLALGITSVDASCAGLGGCPFAPGATGNLATEDLAFFAEGAGVSTGVDARRLLAAGRYAHALACGDERLLVKLEQDWRDGKLGSGGDADVAKARPVAGRAARAWPRKLGM</sequence>
<evidence type="ECO:0000256" key="5">
    <source>
        <dbReference type="ARBA" id="ARBA00023239"/>
    </source>
</evidence>
<dbReference type="GO" id="GO:0006552">
    <property type="term" value="P:L-leucine catabolic process"/>
    <property type="evidence" value="ECO:0007669"/>
    <property type="project" value="TreeGrafter"/>
</dbReference>
<dbReference type="EMBL" id="BNJQ01000022">
    <property type="protein sequence ID" value="GHP08750.1"/>
    <property type="molecule type" value="Genomic_DNA"/>
</dbReference>
<name>A0A830HSM4_9CHLO</name>
<organism evidence="8 9">
    <name type="scientific">Pycnococcus provasolii</name>
    <dbReference type="NCBI Taxonomy" id="41880"/>
    <lineage>
        <taxon>Eukaryota</taxon>
        <taxon>Viridiplantae</taxon>
        <taxon>Chlorophyta</taxon>
        <taxon>Pseudoscourfieldiophyceae</taxon>
        <taxon>Pseudoscourfieldiales</taxon>
        <taxon>Pycnococcaceae</taxon>
        <taxon>Pycnococcus</taxon>
    </lineage>
</organism>
<dbReference type="PROSITE" id="PS50991">
    <property type="entry name" value="PYR_CT"/>
    <property type="match status" value="1"/>
</dbReference>
<dbReference type="InterPro" id="IPR013785">
    <property type="entry name" value="Aldolase_TIM"/>
</dbReference>
<feature type="domain" description="Pyruvate carboxyltransferase" evidence="7">
    <location>
        <begin position="50"/>
        <end position="338"/>
    </location>
</feature>
<dbReference type="SUPFAM" id="SSF51569">
    <property type="entry name" value="Aldolase"/>
    <property type="match status" value="1"/>
</dbReference>
<accession>A0A830HSM4</accession>
<dbReference type="GO" id="GO:0004419">
    <property type="term" value="F:hydroxymethylglutaryl-CoA lyase activity"/>
    <property type="evidence" value="ECO:0007669"/>
    <property type="project" value="UniProtKB-EC"/>
</dbReference>
<evidence type="ECO:0000256" key="1">
    <source>
        <dbReference type="ARBA" id="ARBA00005143"/>
    </source>
</evidence>
<dbReference type="Proteomes" id="UP000660262">
    <property type="component" value="Unassembled WGS sequence"/>
</dbReference>
<dbReference type="InterPro" id="IPR043594">
    <property type="entry name" value="HMGL"/>
</dbReference>
<comment type="catalytic activity">
    <reaction evidence="6">
        <text>(3S)-3-hydroxy-3-methylglutaryl-CoA = acetoacetate + acetyl-CoA</text>
        <dbReference type="Rhea" id="RHEA:24404"/>
        <dbReference type="ChEBI" id="CHEBI:13705"/>
        <dbReference type="ChEBI" id="CHEBI:43074"/>
        <dbReference type="ChEBI" id="CHEBI:57288"/>
        <dbReference type="EC" id="4.1.3.4"/>
    </reaction>
</comment>
<dbReference type="NCBIfam" id="NF004283">
    <property type="entry name" value="PRK05692.1"/>
    <property type="match status" value="1"/>
</dbReference>
<evidence type="ECO:0000256" key="2">
    <source>
        <dbReference type="ARBA" id="ARBA00009405"/>
    </source>
</evidence>
<comment type="caution">
    <text evidence="8">The sequence shown here is derived from an EMBL/GenBank/DDBJ whole genome shotgun (WGS) entry which is preliminary data.</text>
</comment>
<dbReference type="AlphaFoldDB" id="A0A830HSM4"/>
<dbReference type="InterPro" id="IPR000891">
    <property type="entry name" value="PYR_CT"/>
</dbReference>